<gene>
    <name evidence="1" type="ordered locus">CV_0543</name>
</gene>
<dbReference type="AlphaFoldDB" id="Q7NPT1"/>
<keyword evidence="2" id="KW-1185">Reference proteome</keyword>
<organism evidence="1 2">
    <name type="scientific">Chromobacterium violaceum (strain ATCC 12472 / DSM 30191 / JCM 1249 / CCUG 213 / NBRC 12614 / NCIMB 9131 / NCTC 9757 / MK)</name>
    <dbReference type="NCBI Taxonomy" id="243365"/>
    <lineage>
        <taxon>Bacteria</taxon>
        <taxon>Pseudomonadati</taxon>
        <taxon>Pseudomonadota</taxon>
        <taxon>Betaproteobacteria</taxon>
        <taxon>Neisseriales</taxon>
        <taxon>Chromobacteriaceae</taxon>
        <taxon>Chromobacterium</taxon>
    </lineage>
</organism>
<dbReference type="HOGENOM" id="CLU_2328687_0_0_4"/>
<sequence length="98" mass="10477">MSAARPASSCWLYSTKPPRLPSCTSCSMRARSAAGSLRYGLPTSAGRVGYSRMMPPPSTIISSPPDWPARIRARVSRPCCCSAASTLLMYSPLPISQP</sequence>
<evidence type="ECO:0000313" key="2">
    <source>
        <dbReference type="Proteomes" id="UP000001424"/>
    </source>
</evidence>
<dbReference type="Proteomes" id="UP000001424">
    <property type="component" value="Chromosome"/>
</dbReference>
<dbReference type="KEGG" id="cvi:CV_0543"/>
<proteinExistence type="predicted"/>
<name>Q7NPT1_CHRVO</name>
<reference evidence="1 2" key="1">
    <citation type="journal article" date="2003" name="Proc. Natl. Acad. Sci. U.S.A.">
        <title>The complete genome sequence of Chromobacterium violaceum reveals remarkable and exploitable bacterial adaptability.</title>
        <authorList>
            <person name="Vasconcelos A.T.R."/>
            <person name="de Almeida D.F."/>
            <person name="Almeida F.C."/>
            <person name="de Almeida L.G.P."/>
            <person name="de Almeida R."/>
            <person name="Goncalves J.A.A."/>
            <person name="Andrade E.M."/>
            <person name="Antonio R.V."/>
            <person name="Araripe J."/>
            <person name="de Araujo M.F.F."/>
            <person name="Filho S.A."/>
            <person name="Azevedo V."/>
            <person name="Batista A.J."/>
            <person name="Bataus L.A.M."/>
            <person name="Batista J.S."/>
            <person name="Belo A."/>
            <person name="vander Berg C."/>
            <person name="Blamey J."/>
            <person name="Bogo M."/>
            <person name="Bonato S."/>
            <person name="Bordignon J."/>
            <person name="Brito C.A."/>
            <person name="Brocchi M."/>
            <person name="Burity H.A."/>
            <person name="Camargo A.A."/>
            <person name="Cardoso D.D.P."/>
            <person name="Carneiro N.P."/>
            <person name="Carraro D.M."/>
            <person name="Carvalho C.M.B."/>
            <person name="Cascardo J.C.M."/>
            <person name="Cavada B.S."/>
            <person name="Chueire L.M.O."/>
            <person name="Pasa T.B.C."/>
            <person name="Duran N."/>
            <person name="Fagundes N."/>
            <person name="Falcao C.L."/>
            <person name="Fantinatti F."/>
            <person name="Farias I.P."/>
            <person name="Felipe M.S.S."/>
            <person name="Ferrari L.P."/>
            <person name="Ferro J.A."/>
            <person name="Ferro M.I.T."/>
            <person name="Franco G.R."/>
            <person name="Freitas N.S.A."/>
            <person name="Furlan L.R."/>
            <person name="Gazzinelli R.T."/>
            <person name="Gomes E.A."/>
            <person name="Goncalves P.R."/>
            <person name="Grangeiro T.B."/>
            <person name="Grattapaglia D."/>
            <person name="Grisard E.C."/>
            <person name="Guimaraes C.T."/>
            <person name="Hanna E.S."/>
            <person name="Hungria M."/>
            <person name="Jardim S.N."/>
            <person name="Laurino J."/>
            <person name="Leoi L.C.T."/>
            <person name="Fassarella L."/>
            <person name="Lima A."/>
            <person name="Loureiro M.F."/>
            <person name="Lyra M.C.P."/>
            <person name="Macedo M."/>
            <person name="Madeira H.M.F."/>
            <person name="Manfio G.P."/>
            <person name="Maranhao A.Q."/>
            <person name="Martins W.S."/>
            <person name="di Mauro S.M.Z."/>
            <person name="de Medeiros S.R.B."/>
            <person name="Meissner R.D.V."/>
            <person name="Menck C.F.M."/>
            <person name="Moreira M.A.M."/>
            <person name="Nascimento F.F."/>
            <person name="Nicolas M.F."/>
            <person name="Oliveira J.G."/>
            <person name="Oliveira S.C."/>
            <person name="Paixao R.F.C."/>
            <person name="Parente J.A."/>
            <person name="Pedrosa F.O."/>
            <person name="Pena S.J.D."/>
            <person name="Perreira J.O."/>
            <person name="Perreira M."/>
            <person name="Pinto L.S.R.C."/>
            <person name="Pinto L.S."/>
            <person name="Porto J.I.R."/>
            <person name="Potrich D.P."/>
            <person name="Neto C.E.R."/>
            <person name="Reis A.M.M."/>
            <person name="Rigo L.U."/>
            <person name="Rondinelli E."/>
            <person name="dos Santos E.B.P."/>
            <person name="Santos F.R."/>
            <person name="Schneider M.P.C."/>
            <person name="Seuanez H.N."/>
            <person name="Silva A.M.R."/>
            <person name="da Silva A.L.C."/>
            <person name="Silva D.W."/>
            <person name="Silva R."/>
            <person name="Simoes I.C."/>
            <person name="Simon D."/>
            <person name="Soares C.M.A."/>
            <person name="Soares R.B.A."/>
            <person name="Souza E.M."/>
            <person name="Souza K.R.L."/>
            <person name="Souza R.C."/>
            <person name="Steffens M.B.R."/>
            <person name="Steindel M."/>
            <person name="Teixeira S.R."/>
            <person name="Urmenyi T."/>
            <person name="Vettore A."/>
            <person name="Wassem R."/>
            <person name="Zaha A."/>
            <person name="Simpson A.J.G."/>
        </authorList>
    </citation>
    <scope>NUCLEOTIDE SEQUENCE [LARGE SCALE GENOMIC DNA]</scope>
    <source>
        <strain evidence="2">ATCC 12472 / DSM 30191 / JCM 1249 / NBRC 12614 / NCIMB 9131 / NCTC 9757</strain>
    </source>
</reference>
<dbReference type="EMBL" id="AE016825">
    <property type="protein sequence ID" value="AAQ64045.1"/>
    <property type="molecule type" value="Genomic_DNA"/>
</dbReference>
<protein>
    <submittedName>
        <fullName evidence="1">Uncharacterized protein</fullName>
    </submittedName>
</protein>
<evidence type="ECO:0000313" key="1">
    <source>
        <dbReference type="EMBL" id="AAQ64045.1"/>
    </source>
</evidence>
<accession>Q7NPT1</accession>